<dbReference type="RefSeq" id="WP_331212147.1">
    <property type="nucleotide sequence ID" value="NZ_JAZGQK010000001.1"/>
</dbReference>
<evidence type="ECO:0000313" key="3">
    <source>
        <dbReference type="Proteomes" id="UP001332243"/>
    </source>
</evidence>
<gene>
    <name evidence="2" type="ORF">V1633_00880</name>
</gene>
<dbReference type="PANTHER" id="PTHR43798:SF6">
    <property type="entry name" value="HYDROLASE, PUTATIVE (AFU_ORTHOLOGUE AFUA_4G13070)-RELATED"/>
    <property type="match status" value="1"/>
</dbReference>
<sequence length="275" mass="30511">MTRRTSAQLHSVEHGEGVPVLALHGWTPDHRLMSGCLEPVFAGRRGYRRIYPDLPGMGKSSAPADIVSSDDVLAAVQDFVDETIGDTPFLLVGESYGGYLARGLVRSRPEQVLGLALICPIGTAVEHADRTRPEHQVLRADPDLISTLDRRLAEEFTEIAVVQSAETLRRFQDEIMSGLDLADRTAMARIRQRWELRTVPETGPAYDRPSLILTGRQDSSVGYVDQLALLPHYPRASFAVLDVAGHNLQFEQPELFDALVREWLDRVAAESWSAC</sequence>
<dbReference type="InterPro" id="IPR000639">
    <property type="entry name" value="Epox_hydrolase-like"/>
</dbReference>
<dbReference type="InterPro" id="IPR000073">
    <property type="entry name" value="AB_hydrolase_1"/>
</dbReference>
<comment type="caution">
    <text evidence="2">The sequence shown here is derived from an EMBL/GenBank/DDBJ whole genome shotgun (WGS) entry which is preliminary data.</text>
</comment>
<dbReference type="Proteomes" id="UP001332243">
    <property type="component" value="Unassembled WGS sequence"/>
</dbReference>
<dbReference type="SUPFAM" id="SSF53474">
    <property type="entry name" value="alpha/beta-Hydrolases"/>
    <property type="match status" value="1"/>
</dbReference>
<organism evidence="2 3">
    <name type="scientific">Plantactinospora sonchi</name>
    <dbReference type="NCBI Taxonomy" id="1544735"/>
    <lineage>
        <taxon>Bacteria</taxon>
        <taxon>Bacillati</taxon>
        <taxon>Actinomycetota</taxon>
        <taxon>Actinomycetes</taxon>
        <taxon>Micromonosporales</taxon>
        <taxon>Micromonosporaceae</taxon>
        <taxon>Plantactinospora</taxon>
    </lineage>
</organism>
<dbReference type="PRINTS" id="PR00412">
    <property type="entry name" value="EPOXHYDRLASE"/>
</dbReference>
<keyword evidence="3" id="KW-1185">Reference proteome</keyword>
<dbReference type="GO" id="GO:0016787">
    <property type="term" value="F:hydrolase activity"/>
    <property type="evidence" value="ECO:0007669"/>
    <property type="project" value="UniProtKB-KW"/>
</dbReference>
<evidence type="ECO:0000259" key="1">
    <source>
        <dbReference type="Pfam" id="PF12697"/>
    </source>
</evidence>
<protein>
    <submittedName>
        <fullName evidence="2">Alpha/beta hydrolase</fullName>
    </submittedName>
</protein>
<reference evidence="2 3" key="1">
    <citation type="submission" date="2024-01" db="EMBL/GenBank/DDBJ databases">
        <title>Genome insights into Plantactinospora sonchi sp. nov.</title>
        <authorList>
            <person name="Wang L."/>
        </authorList>
    </citation>
    <scope>NUCLEOTIDE SEQUENCE [LARGE SCALE GENOMIC DNA]</scope>
    <source>
        <strain evidence="2 3">NEAU-QY2</strain>
    </source>
</reference>
<dbReference type="InterPro" id="IPR029058">
    <property type="entry name" value="AB_hydrolase_fold"/>
</dbReference>
<proteinExistence type="predicted"/>
<dbReference type="PRINTS" id="PR00111">
    <property type="entry name" value="ABHYDROLASE"/>
</dbReference>
<dbReference type="Pfam" id="PF12697">
    <property type="entry name" value="Abhydrolase_6"/>
    <property type="match status" value="1"/>
</dbReference>
<dbReference type="PANTHER" id="PTHR43798">
    <property type="entry name" value="MONOACYLGLYCEROL LIPASE"/>
    <property type="match status" value="1"/>
</dbReference>
<accession>A0ABU7RKM1</accession>
<dbReference type="Gene3D" id="3.40.50.1820">
    <property type="entry name" value="alpha/beta hydrolase"/>
    <property type="match status" value="1"/>
</dbReference>
<name>A0ABU7RKM1_9ACTN</name>
<feature type="domain" description="AB hydrolase-1" evidence="1">
    <location>
        <begin position="20"/>
        <end position="256"/>
    </location>
</feature>
<dbReference type="EMBL" id="JAZGQK010000001">
    <property type="protein sequence ID" value="MEE6257042.1"/>
    <property type="molecule type" value="Genomic_DNA"/>
</dbReference>
<evidence type="ECO:0000313" key="2">
    <source>
        <dbReference type="EMBL" id="MEE6257042.1"/>
    </source>
</evidence>
<dbReference type="InterPro" id="IPR050266">
    <property type="entry name" value="AB_hydrolase_sf"/>
</dbReference>
<keyword evidence="2" id="KW-0378">Hydrolase</keyword>